<evidence type="ECO:0000256" key="1">
    <source>
        <dbReference type="SAM" id="MobiDB-lite"/>
    </source>
</evidence>
<feature type="compositionally biased region" description="Polar residues" evidence="1">
    <location>
        <begin position="72"/>
        <end position="84"/>
    </location>
</feature>
<feature type="region of interest" description="Disordered" evidence="1">
    <location>
        <begin position="1"/>
        <end position="92"/>
    </location>
</feature>
<comment type="caution">
    <text evidence="2">The sequence shown here is derived from an EMBL/GenBank/DDBJ whole genome shotgun (WGS) entry which is preliminary data.</text>
</comment>
<proteinExistence type="predicted"/>
<protein>
    <submittedName>
        <fullName evidence="2">Uncharacterized protein</fullName>
    </submittedName>
</protein>
<dbReference type="EMBL" id="JAABOE010000059">
    <property type="protein sequence ID" value="KAF3173563.1"/>
    <property type="molecule type" value="Genomic_DNA"/>
</dbReference>
<feature type="compositionally biased region" description="Acidic residues" evidence="1">
    <location>
        <begin position="59"/>
        <end position="71"/>
    </location>
</feature>
<dbReference type="Proteomes" id="UP000479691">
    <property type="component" value="Unassembled WGS sequence"/>
</dbReference>
<gene>
    <name evidence="2" type="ORF">TWF788_008937</name>
</gene>
<evidence type="ECO:0000313" key="2">
    <source>
        <dbReference type="EMBL" id="KAF3173563.1"/>
    </source>
</evidence>
<evidence type="ECO:0000313" key="3">
    <source>
        <dbReference type="Proteomes" id="UP000479691"/>
    </source>
</evidence>
<sequence>MRSQRITFGSCDQNEAAVPLGTQYQIDAGVPGATEREINDTDMADASENTSAQEHKESEDDDDDEDDEAEEQNGQVAGDNNQQVVGHGGDDPMVIEDLGVAVKAIDLDGDNDMINLMEELFVGVEKQEEVRKEEKEEEGQGQHKKLERGWAYFTGEWSPNLHVSNKLLYFNLYLTEEEVEWCRTAMTTGRNRNGDETTKSLGDYVREGQYNLQHRICEIGKWGIVEVEDLDFSHDRIVQFHPVDRTTVGDQTLNQQVRPQELLKMTIIRAFYPVPSRIQKSSWEISTSLVRKGLKCTINKSRKKGKTDHRCVATVSCAGVGFKVWMTKAVSNSAEAAFRKLSQQLYRQINADYDHDHFTSAKKTSSLGLGSD</sequence>
<organism evidence="2 3">
    <name type="scientific">Orbilia oligospora</name>
    <name type="common">Nematode-trapping fungus</name>
    <name type="synonym">Arthrobotrys oligospora</name>
    <dbReference type="NCBI Taxonomy" id="2813651"/>
    <lineage>
        <taxon>Eukaryota</taxon>
        <taxon>Fungi</taxon>
        <taxon>Dikarya</taxon>
        <taxon>Ascomycota</taxon>
        <taxon>Pezizomycotina</taxon>
        <taxon>Orbiliomycetes</taxon>
        <taxon>Orbiliales</taxon>
        <taxon>Orbiliaceae</taxon>
        <taxon>Orbilia</taxon>
    </lineage>
</organism>
<accession>A0A7C8PIG1</accession>
<reference evidence="2 3" key="1">
    <citation type="submission" date="2019-06" db="EMBL/GenBank/DDBJ databases">
        <authorList>
            <person name="Palmer J.M."/>
        </authorList>
    </citation>
    <scope>NUCLEOTIDE SEQUENCE [LARGE SCALE GENOMIC DNA]</scope>
    <source>
        <strain evidence="2 3">TWF788</strain>
    </source>
</reference>
<name>A0A7C8PIG1_ORBOL</name>
<dbReference type="AlphaFoldDB" id="A0A7C8PIG1"/>
<feature type="compositionally biased region" description="Polar residues" evidence="1">
    <location>
        <begin position="1"/>
        <end position="13"/>
    </location>
</feature>